<proteinExistence type="predicted"/>
<comment type="caution">
    <text evidence="2">The sequence shown here is derived from an EMBL/GenBank/DDBJ whole genome shotgun (WGS) entry which is preliminary data.</text>
</comment>
<sequence length="168" mass="18100">MFLELIAVFIAGFAGAGAVMLLNRLTGGRLPRWLVPIGAGAAMLGTTISSEYNWYGRTVDALPEGVQVAQTVQTSAAWRPWSYVFPVTERFSAVDMDNLRPNSAQDGLVMADVYFFGRWKAVQAVQILVDCPTRRRADPALGDGSPPVWRDVPPDDAVVTTVCGAPAS</sequence>
<keyword evidence="1" id="KW-0812">Transmembrane</keyword>
<dbReference type="EMBL" id="JAGTUU010000008">
    <property type="protein sequence ID" value="MBS0126002.1"/>
    <property type="molecule type" value="Genomic_DNA"/>
</dbReference>
<dbReference type="AlphaFoldDB" id="A0A8J8B8Z1"/>
<dbReference type="Proteomes" id="UP000681356">
    <property type="component" value="Unassembled WGS sequence"/>
</dbReference>
<keyword evidence="3" id="KW-1185">Reference proteome</keyword>
<accession>A0A8J8B8Z1</accession>
<evidence type="ECO:0000313" key="2">
    <source>
        <dbReference type="EMBL" id="MBS0126002.1"/>
    </source>
</evidence>
<keyword evidence="1" id="KW-1133">Transmembrane helix</keyword>
<name>A0A8J8B8Z1_9RHOB</name>
<organism evidence="2 3">
    <name type="scientific">Thetidibacter halocola</name>
    <dbReference type="NCBI Taxonomy" id="2827239"/>
    <lineage>
        <taxon>Bacteria</taxon>
        <taxon>Pseudomonadati</taxon>
        <taxon>Pseudomonadota</taxon>
        <taxon>Alphaproteobacteria</taxon>
        <taxon>Rhodobacterales</taxon>
        <taxon>Roseobacteraceae</taxon>
        <taxon>Thetidibacter</taxon>
    </lineage>
</organism>
<reference evidence="2" key="1">
    <citation type="submission" date="2021-04" db="EMBL/GenBank/DDBJ databases">
        <authorList>
            <person name="Yoon J."/>
        </authorList>
    </citation>
    <scope>NUCLEOTIDE SEQUENCE</scope>
    <source>
        <strain evidence="2">KMU-90</strain>
    </source>
</reference>
<feature type="transmembrane region" description="Helical" evidence="1">
    <location>
        <begin position="6"/>
        <end position="23"/>
    </location>
</feature>
<gene>
    <name evidence="2" type="ORF">KB874_18105</name>
</gene>
<evidence type="ECO:0000256" key="1">
    <source>
        <dbReference type="SAM" id="Phobius"/>
    </source>
</evidence>
<evidence type="ECO:0000313" key="3">
    <source>
        <dbReference type="Proteomes" id="UP000681356"/>
    </source>
</evidence>
<keyword evidence="1" id="KW-0472">Membrane</keyword>
<protein>
    <submittedName>
        <fullName evidence="2">Uncharacterized protein</fullName>
    </submittedName>
</protein>
<dbReference type="RefSeq" id="WP_212537973.1">
    <property type="nucleotide sequence ID" value="NZ_JAGTUU010000008.1"/>
</dbReference>